<dbReference type="Proteomes" id="UP000596929">
    <property type="component" value="Unassembled WGS sequence"/>
</dbReference>
<dbReference type="EMBL" id="JACOOO010000014">
    <property type="protein sequence ID" value="MBC5628755.1"/>
    <property type="molecule type" value="Genomic_DNA"/>
</dbReference>
<feature type="non-terminal residue" evidence="1">
    <location>
        <position position="1"/>
    </location>
</feature>
<keyword evidence="2" id="KW-1185">Reference proteome</keyword>
<comment type="caution">
    <text evidence="1">The sequence shown here is derived from an EMBL/GenBank/DDBJ whole genome shotgun (WGS) entry which is preliminary data.</text>
</comment>
<sequence>LDKLILKNNTLIFEQNAIELEKESELLIVIQNVKTKEEFICEYLITTNNIVVLLDSLFNLFTNYEGSIQILRKNNDKYYLYTPILNCKPTIDSQKDVNSQYRWFVRVLENGEIRLSSIMKK</sequence>
<protein>
    <submittedName>
        <fullName evidence="1">Uncharacterized protein</fullName>
    </submittedName>
</protein>
<evidence type="ECO:0000313" key="2">
    <source>
        <dbReference type="Proteomes" id="UP000596929"/>
    </source>
</evidence>
<gene>
    <name evidence="1" type="ORF">H8S20_07620</name>
</gene>
<dbReference type="RefSeq" id="WP_186859715.1">
    <property type="nucleotide sequence ID" value="NZ_JACOOO010000014.1"/>
</dbReference>
<reference evidence="1 2" key="1">
    <citation type="submission" date="2020-08" db="EMBL/GenBank/DDBJ databases">
        <title>Genome public.</title>
        <authorList>
            <person name="Liu C."/>
            <person name="Sun Q."/>
        </authorList>
    </citation>
    <scope>NUCLEOTIDE SEQUENCE [LARGE SCALE GENOMIC DNA]</scope>
    <source>
        <strain evidence="1 2">NSJ-6</strain>
    </source>
</reference>
<proteinExistence type="predicted"/>
<accession>A0ABR7DBG3</accession>
<organism evidence="1 2">
    <name type="scientific">Clostridium hominis</name>
    <dbReference type="NCBI Taxonomy" id="2763036"/>
    <lineage>
        <taxon>Bacteria</taxon>
        <taxon>Bacillati</taxon>
        <taxon>Bacillota</taxon>
        <taxon>Clostridia</taxon>
        <taxon>Eubacteriales</taxon>
        <taxon>Clostridiaceae</taxon>
        <taxon>Clostridium</taxon>
    </lineage>
</organism>
<name>A0ABR7DBG3_9CLOT</name>
<evidence type="ECO:0000313" key="1">
    <source>
        <dbReference type="EMBL" id="MBC5628755.1"/>
    </source>
</evidence>